<evidence type="ECO:0000256" key="8">
    <source>
        <dbReference type="NCBIfam" id="TIGR00188"/>
    </source>
</evidence>
<dbReference type="EC" id="3.1.26.5" evidence="7 8"/>
<dbReference type="Pfam" id="PF00825">
    <property type="entry name" value="Ribonuclease_P"/>
    <property type="match status" value="1"/>
</dbReference>
<proteinExistence type="inferred from homology"/>
<evidence type="ECO:0000256" key="3">
    <source>
        <dbReference type="ARBA" id="ARBA00022722"/>
    </source>
</evidence>
<evidence type="ECO:0000256" key="4">
    <source>
        <dbReference type="ARBA" id="ARBA00022759"/>
    </source>
</evidence>
<dbReference type="InterPro" id="IPR020539">
    <property type="entry name" value="RNase_P_CS"/>
</dbReference>
<evidence type="ECO:0000256" key="1">
    <source>
        <dbReference type="ARBA" id="ARBA00002663"/>
    </source>
</evidence>
<comment type="function">
    <text evidence="1 7">RNaseP catalyzes the removal of the 5'-leader sequence from pre-tRNA to produce the mature 5'-terminus. It can also cleave other RNA substrates such as 4.5S RNA. The protein component plays an auxiliary but essential role in vivo by binding to the 5'-leader sequence and broadening the substrate specificity of the ribozyme.</text>
</comment>
<dbReference type="PROSITE" id="PS00648">
    <property type="entry name" value="RIBONUCLEASE_P"/>
    <property type="match status" value="1"/>
</dbReference>
<evidence type="ECO:0000313" key="10">
    <source>
        <dbReference type="Proteomes" id="UP000425411"/>
    </source>
</evidence>
<dbReference type="GO" id="GO:0042781">
    <property type="term" value="F:3'-tRNA processing endoribonuclease activity"/>
    <property type="evidence" value="ECO:0007669"/>
    <property type="project" value="TreeGrafter"/>
</dbReference>
<dbReference type="InterPro" id="IPR000100">
    <property type="entry name" value="RNase_P"/>
</dbReference>
<dbReference type="NCBIfam" id="TIGR00188">
    <property type="entry name" value="rnpA"/>
    <property type="match status" value="1"/>
</dbReference>
<dbReference type="InterPro" id="IPR020568">
    <property type="entry name" value="Ribosomal_Su5_D2-typ_SF"/>
</dbReference>
<evidence type="ECO:0000256" key="5">
    <source>
        <dbReference type="ARBA" id="ARBA00022801"/>
    </source>
</evidence>
<comment type="catalytic activity">
    <reaction evidence="7">
        <text>Endonucleolytic cleavage of RNA, removing 5'-extranucleotides from tRNA precursor.</text>
        <dbReference type="EC" id="3.1.26.5"/>
    </reaction>
</comment>
<keyword evidence="5 7" id="KW-0378">Hydrolase</keyword>
<keyword evidence="10" id="KW-1185">Reference proteome</keyword>
<protein>
    <recommendedName>
        <fullName evidence="7 8">Ribonuclease P protein component</fullName>
        <shortName evidence="7">RNase P protein</shortName>
        <shortName evidence="7">RNaseP protein</shortName>
        <ecNumber evidence="7 8">3.1.26.5</ecNumber>
    </recommendedName>
    <alternativeName>
        <fullName evidence="7">Protein C5</fullName>
    </alternativeName>
</protein>
<evidence type="ECO:0000313" key="9">
    <source>
        <dbReference type="EMBL" id="QGS09105.1"/>
    </source>
</evidence>
<dbReference type="HAMAP" id="MF_00227">
    <property type="entry name" value="RNase_P"/>
    <property type="match status" value="1"/>
</dbReference>
<reference evidence="9 10" key="1">
    <citation type="submission" date="2019-11" db="EMBL/GenBank/DDBJ databases">
        <title>FDA dAtabase for Regulatory Grade micrObial Sequences (FDA-ARGOS): Supporting development and validation of Infectious Disease Dx tests.</title>
        <authorList>
            <person name="Turner S."/>
            <person name="Byrd R."/>
            <person name="Tallon L."/>
            <person name="Sadzewicz L."/>
            <person name="Vavikolanu K."/>
            <person name="Mehta A."/>
            <person name="Aluvathingal J."/>
            <person name="Nadendla S."/>
            <person name="Myers T."/>
            <person name="Yan Y."/>
            <person name="Sichtig H."/>
        </authorList>
    </citation>
    <scope>NUCLEOTIDE SEQUENCE [LARGE SCALE GENOMIC DNA]</scope>
    <source>
        <strain evidence="9 10">FDAARGOS_741</strain>
    </source>
</reference>
<keyword evidence="6 7" id="KW-0694">RNA-binding</keyword>
<dbReference type="AlphaFoldDB" id="A0AAP9HCA0"/>
<comment type="similarity">
    <text evidence="7">Belongs to the RnpA family.</text>
</comment>
<gene>
    <name evidence="7 9" type="primary">rnpA</name>
    <name evidence="9" type="ORF">FOC49_04105</name>
</gene>
<dbReference type="Proteomes" id="UP000425411">
    <property type="component" value="Chromosome"/>
</dbReference>
<evidence type="ECO:0000256" key="6">
    <source>
        <dbReference type="ARBA" id="ARBA00022884"/>
    </source>
</evidence>
<evidence type="ECO:0000256" key="2">
    <source>
        <dbReference type="ARBA" id="ARBA00022694"/>
    </source>
</evidence>
<sequence length="116" mass="14028">MKKEYRIKRSQDFDNIIRKKQSFANRQFVIYYQKNKLEYMRLGISVSKKLGKAHERNKIKRYIRETFKTRKNHIKNYDIIIIARAGVKELPFLEVGSSIDHVLKKSKLIEKEKRVK</sequence>
<dbReference type="SUPFAM" id="SSF54211">
    <property type="entry name" value="Ribosomal protein S5 domain 2-like"/>
    <property type="match status" value="1"/>
</dbReference>
<dbReference type="GO" id="GO:0001682">
    <property type="term" value="P:tRNA 5'-leader removal"/>
    <property type="evidence" value="ECO:0007669"/>
    <property type="project" value="UniProtKB-UniRule"/>
</dbReference>
<accession>A0AAP9HCA0</accession>
<keyword evidence="4 7" id="KW-0255">Endonuclease</keyword>
<keyword evidence="2 7" id="KW-0819">tRNA processing</keyword>
<dbReference type="PANTHER" id="PTHR33992:SF1">
    <property type="entry name" value="RIBONUCLEASE P PROTEIN COMPONENT"/>
    <property type="match status" value="1"/>
</dbReference>
<dbReference type="RefSeq" id="WP_004634342.1">
    <property type="nucleotide sequence ID" value="NZ_CP046314.1"/>
</dbReference>
<organism evidence="9 10">
    <name type="scientific">Gemella morbillorum</name>
    <dbReference type="NCBI Taxonomy" id="29391"/>
    <lineage>
        <taxon>Bacteria</taxon>
        <taxon>Bacillati</taxon>
        <taxon>Bacillota</taxon>
        <taxon>Bacilli</taxon>
        <taxon>Bacillales</taxon>
        <taxon>Gemellaceae</taxon>
        <taxon>Gemella</taxon>
    </lineage>
</organism>
<dbReference type="GO" id="GO:0004526">
    <property type="term" value="F:ribonuclease P activity"/>
    <property type="evidence" value="ECO:0007669"/>
    <property type="project" value="UniProtKB-UniRule"/>
</dbReference>
<comment type="subunit">
    <text evidence="7">Consists of a catalytic RNA component (M1 or rnpB) and a protein subunit.</text>
</comment>
<dbReference type="EMBL" id="CP046314">
    <property type="protein sequence ID" value="QGS09105.1"/>
    <property type="molecule type" value="Genomic_DNA"/>
</dbReference>
<dbReference type="FunFam" id="3.30.230.10:FF:000021">
    <property type="entry name" value="Ribonuclease P protein component"/>
    <property type="match status" value="1"/>
</dbReference>
<evidence type="ECO:0000256" key="7">
    <source>
        <dbReference type="HAMAP-Rule" id="MF_00227"/>
    </source>
</evidence>
<dbReference type="Gene3D" id="3.30.230.10">
    <property type="match status" value="1"/>
</dbReference>
<dbReference type="GO" id="GO:0000049">
    <property type="term" value="F:tRNA binding"/>
    <property type="evidence" value="ECO:0007669"/>
    <property type="project" value="UniProtKB-UniRule"/>
</dbReference>
<dbReference type="GO" id="GO:0030677">
    <property type="term" value="C:ribonuclease P complex"/>
    <property type="evidence" value="ECO:0007669"/>
    <property type="project" value="TreeGrafter"/>
</dbReference>
<dbReference type="InterPro" id="IPR014721">
    <property type="entry name" value="Ribsml_uS5_D2-typ_fold_subgr"/>
</dbReference>
<keyword evidence="3 7" id="KW-0540">Nuclease</keyword>
<dbReference type="PANTHER" id="PTHR33992">
    <property type="entry name" value="RIBONUCLEASE P PROTEIN COMPONENT"/>
    <property type="match status" value="1"/>
</dbReference>
<name>A0AAP9HCA0_9BACL</name>